<keyword evidence="3" id="KW-0812">Transmembrane</keyword>
<accession>A0A9W7ZT66</accession>
<keyword evidence="7" id="KW-0472">Membrane</keyword>
<proteinExistence type="inferred from homology"/>
<keyword evidence="5" id="KW-1133">Transmembrane helix</keyword>
<dbReference type="OrthoDB" id="5576752at2759"/>
<dbReference type="AlphaFoldDB" id="A0A9W7ZT66"/>
<dbReference type="GO" id="GO:0005743">
    <property type="term" value="C:mitochondrial inner membrane"/>
    <property type="evidence" value="ECO:0007669"/>
    <property type="project" value="UniProtKB-SubCell"/>
</dbReference>
<evidence type="ECO:0000256" key="11">
    <source>
        <dbReference type="SAM" id="Coils"/>
    </source>
</evidence>
<comment type="similarity">
    <text evidence="2 10">Belongs to the CBP4 family.</text>
</comment>
<evidence type="ECO:0000256" key="7">
    <source>
        <dbReference type="ARBA" id="ARBA00023136"/>
    </source>
</evidence>
<dbReference type="EMBL" id="JANBPT010000823">
    <property type="protein sequence ID" value="KAJ1912561.1"/>
    <property type="molecule type" value="Genomic_DNA"/>
</dbReference>
<dbReference type="GO" id="GO:0034551">
    <property type="term" value="P:mitochondrial respiratory chain complex III assembly"/>
    <property type="evidence" value="ECO:0007669"/>
    <property type="project" value="TreeGrafter"/>
</dbReference>
<organism evidence="12 13">
    <name type="scientific">Tieghemiomyces parasiticus</name>
    <dbReference type="NCBI Taxonomy" id="78921"/>
    <lineage>
        <taxon>Eukaryota</taxon>
        <taxon>Fungi</taxon>
        <taxon>Fungi incertae sedis</taxon>
        <taxon>Zoopagomycota</taxon>
        <taxon>Kickxellomycotina</taxon>
        <taxon>Dimargaritomycetes</taxon>
        <taxon>Dimargaritales</taxon>
        <taxon>Dimargaritaceae</taxon>
        <taxon>Tieghemiomyces</taxon>
    </lineage>
</organism>
<keyword evidence="6 10" id="KW-0496">Mitochondrion</keyword>
<dbReference type="InterPro" id="IPR012420">
    <property type="entry name" value="Cbp4"/>
</dbReference>
<keyword evidence="11" id="KW-0175">Coiled coil</keyword>
<comment type="subcellular location">
    <subcellularLocation>
        <location evidence="1">Membrane</location>
        <topology evidence="1">Single-pass membrane protein</topology>
    </subcellularLocation>
    <subcellularLocation>
        <location evidence="10">Mitochondrion inner membrane</location>
        <topology evidence="10">Single-pass membrane protein</topology>
    </subcellularLocation>
</comment>
<evidence type="ECO:0000256" key="9">
    <source>
        <dbReference type="ARBA" id="ARBA00025413"/>
    </source>
</evidence>
<evidence type="ECO:0000256" key="1">
    <source>
        <dbReference type="ARBA" id="ARBA00004167"/>
    </source>
</evidence>
<keyword evidence="13" id="KW-1185">Reference proteome</keyword>
<evidence type="ECO:0000256" key="5">
    <source>
        <dbReference type="ARBA" id="ARBA00022989"/>
    </source>
</evidence>
<evidence type="ECO:0000256" key="8">
    <source>
        <dbReference type="ARBA" id="ARBA00023186"/>
    </source>
</evidence>
<keyword evidence="8 10" id="KW-0143">Chaperone</keyword>
<evidence type="ECO:0000256" key="4">
    <source>
        <dbReference type="ARBA" id="ARBA00022792"/>
    </source>
</evidence>
<name>A0A9W7ZT66_9FUNG</name>
<keyword evidence="4 10" id="KW-0999">Mitochondrion inner membrane</keyword>
<dbReference type="PANTHER" id="PTHR28202:SF1">
    <property type="entry name" value="ASSEMBLY FACTOR CBP4"/>
    <property type="match status" value="1"/>
</dbReference>
<dbReference type="PANTHER" id="PTHR28202">
    <property type="entry name" value="ASSEMBLY FACTOR CBP4"/>
    <property type="match status" value="1"/>
</dbReference>
<dbReference type="Proteomes" id="UP001150569">
    <property type="component" value="Unassembled WGS sequence"/>
</dbReference>
<evidence type="ECO:0000256" key="2">
    <source>
        <dbReference type="ARBA" id="ARBA00006780"/>
    </source>
</evidence>
<reference evidence="12" key="1">
    <citation type="submission" date="2022-07" db="EMBL/GenBank/DDBJ databases">
        <title>Phylogenomic reconstructions and comparative analyses of Kickxellomycotina fungi.</title>
        <authorList>
            <person name="Reynolds N.K."/>
            <person name="Stajich J.E."/>
            <person name="Barry K."/>
            <person name="Grigoriev I.V."/>
            <person name="Crous P."/>
            <person name="Smith M.E."/>
        </authorList>
    </citation>
    <scope>NUCLEOTIDE SEQUENCE</scope>
    <source>
        <strain evidence="12">RSA 861</strain>
    </source>
</reference>
<evidence type="ECO:0000256" key="3">
    <source>
        <dbReference type="ARBA" id="ARBA00022692"/>
    </source>
</evidence>
<evidence type="ECO:0000313" key="12">
    <source>
        <dbReference type="EMBL" id="KAJ1912561.1"/>
    </source>
</evidence>
<comment type="caution">
    <text evidence="12">The sequence shown here is derived from an EMBL/GenBank/DDBJ whole genome shotgun (WGS) entry which is preliminary data.</text>
</comment>
<dbReference type="Pfam" id="PF07960">
    <property type="entry name" value="CBP4"/>
    <property type="match status" value="1"/>
</dbReference>
<sequence length="89" mass="9934">MSWPKGIAYGLGIVAAGYLTMRLTTPTSGQLYNALSPELKQEADKARKEHAEYQKELKALLQKNMDSDHLVWQVEPLKAPPPSEGRRGQ</sequence>
<evidence type="ECO:0000256" key="6">
    <source>
        <dbReference type="ARBA" id="ARBA00023128"/>
    </source>
</evidence>
<protein>
    <recommendedName>
        <fullName evidence="10">Cytochrome b mRNA-processing protein 4</fullName>
    </recommendedName>
</protein>
<evidence type="ECO:0000313" key="13">
    <source>
        <dbReference type="Proteomes" id="UP001150569"/>
    </source>
</evidence>
<feature type="coiled-coil region" evidence="11">
    <location>
        <begin position="36"/>
        <end position="63"/>
    </location>
</feature>
<comment type="function">
    <text evidence="9 10">Essential for the assembly of ubiquinol-cytochrome c reductase. It has a direct effect on the correct occurrence of the Rieske protein, core 4, core 5 and apocytochrome b.</text>
</comment>
<gene>
    <name evidence="12" type="ORF">IWQ60_009611</name>
</gene>
<evidence type="ECO:0000256" key="10">
    <source>
        <dbReference type="RuleBase" id="RU368005"/>
    </source>
</evidence>